<dbReference type="InterPro" id="IPR001041">
    <property type="entry name" value="2Fe-2S_ferredoxin-type"/>
</dbReference>
<keyword evidence="7" id="KW-1185">Reference proteome</keyword>
<evidence type="ECO:0000256" key="4">
    <source>
        <dbReference type="ARBA" id="ARBA00023014"/>
    </source>
</evidence>
<proteinExistence type="predicted"/>
<accession>A0ABS3BJZ4</accession>
<evidence type="ECO:0000256" key="1">
    <source>
        <dbReference type="ARBA" id="ARBA00022714"/>
    </source>
</evidence>
<sequence length="158" mass="17103">MTQSISLRVNGQKQTISADPEEPLLYILREEFAVNGAKYGCGLHQCGACMVLADSKAEATCLRPCVSFEDTEITTLEGLARNGRLHPVQEAFIETQAAQCGYCLNGMVISAVALLTANNNPSEIEIKEALNPVICRCGTHSRFIQAVKLASEKLNSTK</sequence>
<dbReference type="EMBL" id="JAFKCW010000001">
    <property type="protein sequence ID" value="MBN7799615.1"/>
    <property type="molecule type" value="Genomic_DNA"/>
</dbReference>
<dbReference type="Pfam" id="PF00111">
    <property type="entry name" value="Fer2"/>
    <property type="match status" value="1"/>
</dbReference>
<dbReference type="PANTHER" id="PTHR44379:SF6">
    <property type="entry name" value="BLR6046 PROTEIN"/>
    <property type="match status" value="1"/>
</dbReference>
<dbReference type="RefSeq" id="WP_206567603.1">
    <property type="nucleotide sequence ID" value="NZ_JAFKCW010000001.1"/>
</dbReference>
<evidence type="ECO:0000313" key="7">
    <source>
        <dbReference type="Proteomes" id="UP000664698"/>
    </source>
</evidence>
<dbReference type="InterPro" id="IPR002888">
    <property type="entry name" value="2Fe-2S-bd"/>
</dbReference>
<dbReference type="InterPro" id="IPR036010">
    <property type="entry name" value="2Fe-2S_ferredoxin-like_sf"/>
</dbReference>
<dbReference type="InterPro" id="IPR051452">
    <property type="entry name" value="Diverse_Oxidoreductases"/>
</dbReference>
<dbReference type="SUPFAM" id="SSF47741">
    <property type="entry name" value="CO dehydrogenase ISP C-domain like"/>
    <property type="match status" value="1"/>
</dbReference>
<dbReference type="Proteomes" id="UP000664698">
    <property type="component" value="Unassembled WGS sequence"/>
</dbReference>
<dbReference type="Gene3D" id="3.10.20.30">
    <property type="match status" value="1"/>
</dbReference>
<evidence type="ECO:0000313" key="6">
    <source>
        <dbReference type="EMBL" id="MBN7799615.1"/>
    </source>
</evidence>
<organism evidence="6 7">
    <name type="scientific">Algoriphagus aestuariicola</name>
    <dbReference type="NCBI Taxonomy" id="1852016"/>
    <lineage>
        <taxon>Bacteria</taxon>
        <taxon>Pseudomonadati</taxon>
        <taxon>Bacteroidota</taxon>
        <taxon>Cytophagia</taxon>
        <taxon>Cytophagales</taxon>
        <taxon>Cyclobacteriaceae</taxon>
        <taxon>Algoriphagus</taxon>
    </lineage>
</organism>
<dbReference type="Pfam" id="PF01799">
    <property type="entry name" value="Fer2_2"/>
    <property type="match status" value="1"/>
</dbReference>
<evidence type="ECO:0000259" key="5">
    <source>
        <dbReference type="PROSITE" id="PS51085"/>
    </source>
</evidence>
<dbReference type="PROSITE" id="PS51085">
    <property type="entry name" value="2FE2S_FER_2"/>
    <property type="match status" value="1"/>
</dbReference>
<dbReference type="InterPro" id="IPR012675">
    <property type="entry name" value="Beta-grasp_dom_sf"/>
</dbReference>
<dbReference type="InterPro" id="IPR036884">
    <property type="entry name" value="2Fe-2S-bd_dom_sf"/>
</dbReference>
<evidence type="ECO:0000256" key="3">
    <source>
        <dbReference type="ARBA" id="ARBA00023004"/>
    </source>
</evidence>
<dbReference type="Gene3D" id="1.10.150.120">
    <property type="entry name" value="[2Fe-2S]-binding domain"/>
    <property type="match status" value="1"/>
</dbReference>
<dbReference type="SUPFAM" id="SSF54292">
    <property type="entry name" value="2Fe-2S ferredoxin-like"/>
    <property type="match status" value="1"/>
</dbReference>
<dbReference type="PANTHER" id="PTHR44379">
    <property type="entry name" value="OXIDOREDUCTASE WITH IRON-SULFUR SUBUNIT"/>
    <property type="match status" value="1"/>
</dbReference>
<keyword evidence="2" id="KW-0479">Metal-binding</keyword>
<keyword evidence="4" id="KW-0411">Iron-sulfur</keyword>
<reference evidence="6 7" key="1">
    <citation type="submission" date="2021-03" db="EMBL/GenBank/DDBJ databases">
        <title>novel species isolated from a fishpond in China.</title>
        <authorList>
            <person name="Lu H."/>
            <person name="Cai Z."/>
        </authorList>
    </citation>
    <scope>NUCLEOTIDE SEQUENCE [LARGE SCALE GENOMIC DNA]</scope>
    <source>
        <strain evidence="6 7">JCM 31546</strain>
    </source>
</reference>
<name>A0ABS3BJZ4_9BACT</name>
<gene>
    <name evidence="6" type="ORF">J0A67_02020</name>
</gene>
<feature type="domain" description="2Fe-2S ferredoxin-type" evidence="5">
    <location>
        <begin position="3"/>
        <end position="79"/>
    </location>
</feature>
<evidence type="ECO:0000256" key="2">
    <source>
        <dbReference type="ARBA" id="ARBA00022723"/>
    </source>
</evidence>
<keyword evidence="3" id="KW-0408">Iron</keyword>
<protein>
    <submittedName>
        <fullName evidence="6">(2Fe-2S)-binding protein</fullName>
    </submittedName>
</protein>
<comment type="caution">
    <text evidence="6">The sequence shown here is derived from an EMBL/GenBank/DDBJ whole genome shotgun (WGS) entry which is preliminary data.</text>
</comment>
<keyword evidence="1" id="KW-0001">2Fe-2S</keyword>
<dbReference type="CDD" id="cd00207">
    <property type="entry name" value="fer2"/>
    <property type="match status" value="1"/>
</dbReference>